<proteinExistence type="predicted"/>
<feature type="non-terminal residue" evidence="1">
    <location>
        <position position="1"/>
    </location>
</feature>
<gene>
    <name evidence="1" type="ORF">RFH988_LOCUS38552</name>
</gene>
<sequence length="69" mass="7996">ERFLPPPVPSVRGSLNLVIAENYSEQDRFYGSLFQRLQLSKLIHKELNSSSIPFHYFCTSVKQSIPKRT</sequence>
<evidence type="ECO:0000313" key="2">
    <source>
        <dbReference type="Proteomes" id="UP000663882"/>
    </source>
</evidence>
<reference evidence="1" key="1">
    <citation type="submission" date="2021-02" db="EMBL/GenBank/DDBJ databases">
        <authorList>
            <person name="Nowell W R."/>
        </authorList>
    </citation>
    <scope>NUCLEOTIDE SEQUENCE</scope>
</reference>
<dbReference type="Proteomes" id="UP000663882">
    <property type="component" value="Unassembled WGS sequence"/>
</dbReference>
<comment type="caution">
    <text evidence="1">The sequence shown here is derived from an EMBL/GenBank/DDBJ whole genome shotgun (WGS) entry which is preliminary data.</text>
</comment>
<organism evidence="1 2">
    <name type="scientific">Rotaria sordida</name>
    <dbReference type="NCBI Taxonomy" id="392033"/>
    <lineage>
        <taxon>Eukaryota</taxon>
        <taxon>Metazoa</taxon>
        <taxon>Spiralia</taxon>
        <taxon>Gnathifera</taxon>
        <taxon>Rotifera</taxon>
        <taxon>Eurotatoria</taxon>
        <taxon>Bdelloidea</taxon>
        <taxon>Philodinida</taxon>
        <taxon>Philodinidae</taxon>
        <taxon>Rotaria</taxon>
    </lineage>
</organism>
<accession>A0A815SV20</accession>
<dbReference type="AlphaFoldDB" id="A0A815SV20"/>
<name>A0A815SV20_9BILA</name>
<protein>
    <submittedName>
        <fullName evidence="1">Uncharacterized protein</fullName>
    </submittedName>
</protein>
<dbReference type="EMBL" id="CAJNOO010009852">
    <property type="protein sequence ID" value="CAF1494825.1"/>
    <property type="molecule type" value="Genomic_DNA"/>
</dbReference>
<feature type="non-terminal residue" evidence="1">
    <location>
        <position position="69"/>
    </location>
</feature>
<dbReference type="OrthoDB" id="2433005at2759"/>
<evidence type="ECO:0000313" key="1">
    <source>
        <dbReference type="EMBL" id="CAF1494825.1"/>
    </source>
</evidence>